<accession>A0AAE3J1P1</accession>
<dbReference type="RefSeq" id="WP_263953353.1">
    <property type="nucleotide sequence ID" value="NZ_JAOYFC010000002.1"/>
</dbReference>
<feature type="active site" description="Nucleophile and sulfur donor" evidence="1">
    <location>
        <position position="169"/>
    </location>
</feature>
<name>A0AAE3J1P1_9RHOB</name>
<gene>
    <name evidence="2" type="ORF">OH136_07960</name>
</gene>
<proteinExistence type="predicted"/>
<protein>
    <submittedName>
        <fullName evidence="2">Adenine nucleotide alpha hydrolase</fullName>
    </submittedName>
</protein>
<dbReference type="PIRSF" id="PIRSF006661">
    <property type="entry name" value="PP-lp_UCP006661"/>
    <property type="match status" value="1"/>
</dbReference>
<sequence>MSDAYQRLSNVLSQFPRLTIAVSGGVDSLTLATIAARQLKDTTIAHAISPAVPDEATDRVRAFASSEGWDLRVINAREFSDPNYLKNPTNRCYFCKSNLYSRIAESCSGPIASGTNTDDLGEYRPGLIAAKEQDVVHPYVMADISKRELRDLASGLGLSGIAALPAQPCLASRIETGIAIDAADLAFVHAVEKLATERLSSTDIRCRVTKTGIRLETNAPADSDTIAHINAFCQAHDRVFDGAYPYRRGSAFLQGEAV</sequence>
<evidence type="ECO:0000256" key="1">
    <source>
        <dbReference type="PIRSR" id="PIRSR006661-1"/>
    </source>
</evidence>
<keyword evidence="3" id="KW-1185">Reference proteome</keyword>
<dbReference type="GO" id="GO:0016787">
    <property type="term" value="F:hydrolase activity"/>
    <property type="evidence" value="ECO:0007669"/>
    <property type="project" value="UniProtKB-KW"/>
</dbReference>
<dbReference type="PANTHER" id="PTHR43169">
    <property type="entry name" value="EXSB FAMILY PROTEIN"/>
    <property type="match status" value="1"/>
</dbReference>
<evidence type="ECO:0000313" key="3">
    <source>
        <dbReference type="Proteomes" id="UP001208041"/>
    </source>
</evidence>
<dbReference type="SUPFAM" id="SSF52402">
    <property type="entry name" value="Adenine nucleotide alpha hydrolases-like"/>
    <property type="match status" value="1"/>
</dbReference>
<reference evidence="2" key="1">
    <citation type="submission" date="2022-10" db="EMBL/GenBank/DDBJ databases">
        <authorList>
            <person name="Yue Y."/>
        </authorList>
    </citation>
    <scope>NUCLEOTIDE SEQUENCE</scope>
    <source>
        <strain evidence="2">Z654</strain>
    </source>
</reference>
<dbReference type="PANTHER" id="PTHR43169:SF2">
    <property type="entry name" value="NAD_GMP SYNTHASE DOMAIN-CONTAINING PROTEIN"/>
    <property type="match status" value="1"/>
</dbReference>
<dbReference type="InterPro" id="IPR052188">
    <property type="entry name" value="Ni-pincer_cofactor_biosynth"/>
</dbReference>
<dbReference type="InterPro" id="IPR005232">
    <property type="entry name" value="LarE"/>
</dbReference>
<dbReference type="Proteomes" id="UP001208041">
    <property type="component" value="Unassembled WGS sequence"/>
</dbReference>
<dbReference type="EMBL" id="JAOYFC010000002">
    <property type="protein sequence ID" value="MCV6824491.1"/>
    <property type="molecule type" value="Genomic_DNA"/>
</dbReference>
<dbReference type="GO" id="GO:0016783">
    <property type="term" value="F:sulfurtransferase activity"/>
    <property type="evidence" value="ECO:0007669"/>
    <property type="project" value="InterPro"/>
</dbReference>
<organism evidence="2 3">
    <name type="scientific">Halocynthiibacter halioticoli</name>
    <dbReference type="NCBI Taxonomy" id="2986804"/>
    <lineage>
        <taxon>Bacteria</taxon>
        <taxon>Pseudomonadati</taxon>
        <taxon>Pseudomonadota</taxon>
        <taxon>Alphaproteobacteria</taxon>
        <taxon>Rhodobacterales</taxon>
        <taxon>Paracoccaceae</taxon>
        <taxon>Halocynthiibacter</taxon>
    </lineage>
</organism>
<dbReference type="AlphaFoldDB" id="A0AAE3J1P1"/>
<comment type="caution">
    <text evidence="2">The sequence shown here is derived from an EMBL/GenBank/DDBJ whole genome shotgun (WGS) entry which is preliminary data.</text>
</comment>
<dbReference type="Gene3D" id="3.40.50.620">
    <property type="entry name" value="HUPs"/>
    <property type="match status" value="1"/>
</dbReference>
<dbReference type="InterPro" id="IPR014729">
    <property type="entry name" value="Rossmann-like_a/b/a_fold"/>
</dbReference>
<evidence type="ECO:0000313" key="2">
    <source>
        <dbReference type="EMBL" id="MCV6824491.1"/>
    </source>
</evidence>
<keyword evidence="2" id="KW-0378">Hydrolase</keyword>